<dbReference type="AlphaFoldDB" id="A0A934RVF6"/>
<dbReference type="PROSITE" id="PS00523">
    <property type="entry name" value="SULFATASE_1"/>
    <property type="match status" value="1"/>
</dbReference>
<dbReference type="InterPro" id="IPR000917">
    <property type="entry name" value="Sulfatase_N"/>
</dbReference>
<keyword evidence="3 6" id="KW-0378">Hydrolase</keyword>
<dbReference type="Pfam" id="PF00884">
    <property type="entry name" value="Sulfatase"/>
    <property type="match status" value="1"/>
</dbReference>
<comment type="similarity">
    <text evidence="1">Belongs to the sulfatase family.</text>
</comment>
<dbReference type="Gene3D" id="3.40.720.10">
    <property type="entry name" value="Alkaline Phosphatase, subunit A"/>
    <property type="match status" value="1"/>
</dbReference>
<reference evidence="6" key="1">
    <citation type="submission" date="2021-01" db="EMBL/GenBank/DDBJ databases">
        <title>Modified the classification status of verrucomicrobia.</title>
        <authorList>
            <person name="Feng X."/>
        </authorList>
    </citation>
    <scope>NUCLEOTIDE SEQUENCE</scope>
    <source>
        <strain evidence="6">KCTC 13126</strain>
    </source>
</reference>
<dbReference type="Proteomes" id="UP000617628">
    <property type="component" value="Unassembled WGS sequence"/>
</dbReference>
<dbReference type="EMBL" id="JAENIL010000004">
    <property type="protein sequence ID" value="MBK1875879.1"/>
    <property type="molecule type" value="Genomic_DNA"/>
</dbReference>
<evidence type="ECO:0000256" key="1">
    <source>
        <dbReference type="ARBA" id="ARBA00008779"/>
    </source>
</evidence>
<feature type="domain" description="Sulfatase N-terminal" evidence="5">
    <location>
        <begin position="25"/>
        <end position="369"/>
    </location>
</feature>
<name>A0A934RVF6_9BACT</name>
<evidence type="ECO:0000256" key="2">
    <source>
        <dbReference type="ARBA" id="ARBA00022723"/>
    </source>
</evidence>
<sequence length="495" mass="55995">MRKLILIGAMTLGLIVSFSRASDRPNIINIVVDDLGFADMSFKSFAPEDVSTPGIDRLRSLGIHFDNAYATAPVCSPARAGLITGRYQQRWGNYWFSEGGLPHREVTIPEALRTNGYRTMMIGKSHHNGGEAYHPLDHGFDEFLGFIHHTHDYLRLSEKDVEKYGEKNARQATIGPLTRGRDEKVSYEDEYITDVLTDAAVEYMGREGDGRPYYLRLNYNAVHHPTYVGDPKQLEKFGIEQFPFWDPEEMAWKKWHKKWGWLGEVDPDGRLRYLAALASLDEAISRILDTLESKGELENTIIVFSSDNGGTINTYSDNGPYSGFKYTLQEGGVRTPLIFAWKGNLPQDVTRSQLVSTMDIFPTLLALSGSSQIGDRDGISLLECIENPKASGHEKLVFDDGQSSWAVRYGKWRLAYREKPKKSELDSFRLTEDGKAVRSDPVLFPEGTFLYDIEVDPAESVNLVDQHPELVEKLTKLYRGWKKEMSPPVKTAPIR</sequence>
<protein>
    <submittedName>
        <fullName evidence="6">Sulfatase-like hydrolase/transferase</fullName>
    </submittedName>
</protein>
<keyword evidence="4" id="KW-0106">Calcium</keyword>
<accession>A0A934RVF6</accession>
<evidence type="ECO:0000256" key="4">
    <source>
        <dbReference type="ARBA" id="ARBA00022837"/>
    </source>
</evidence>
<dbReference type="InterPro" id="IPR050738">
    <property type="entry name" value="Sulfatase"/>
</dbReference>
<dbReference type="InterPro" id="IPR017850">
    <property type="entry name" value="Alkaline_phosphatase_core_sf"/>
</dbReference>
<dbReference type="GO" id="GO:0004065">
    <property type="term" value="F:arylsulfatase activity"/>
    <property type="evidence" value="ECO:0007669"/>
    <property type="project" value="TreeGrafter"/>
</dbReference>
<dbReference type="Gene3D" id="3.30.1120.10">
    <property type="match status" value="1"/>
</dbReference>
<dbReference type="PANTHER" id="PTHR42693:SF33">
    <property type="entry name" value="ARYLSULFATASE"/>
    <property type="match status" value="1"/>
</dbReference>
<keyword evidence="2" id="KW-0479">Metal-binding</keyword>
<dbReference type="PANTHER" id="PTHR42693">
    <property type="entry name" value="ARYLSULFATASE FAMILY MEMBER"/>
    <property type="match status" value="1"/>
</dbReference>
<dbReference type="GO" id="GO:0046872">
    <property type="term" value="F:metal ion binding"/>
    <property type="evidence" value="ECO:0007669"/>
    <property type="project" value="UniProtKB-KW"/>
</dbReference>
<evidence type="ECO:0000313" key="7">
    <source>
        <dbReference type="Proteomes" id="UP000617628"/>
    </source>
</evidence>
<gene>
    <name evidence="6" type="ORF">JIN87_03305</name>
</gene>
<dbReference type="RefSeq" id="WP_200354094.1">
    <property type="nucleotide sequence ID" value="NZ_JAENIL010000004.1"/>
</dbReference>
<evidence type="ECO:0000256" key="3">
    <source>
        <dbReference type="ARBA" id="ARBA00022801"/>
    </source>
</evidence>
<proteinExistence type="inferred from homology"/>
<keyword evidence="7" id="KW-1185">Reference proteome</keyword>
<dbReference type="InterPro" id="IPR024607">
    <property type="entry name" value="Sulfatase_CS"/>
</dbReference>
<evidence type="ECO:0000313" key="6">
    <source>
        <dbReference type="EMBL" id="MBK1875879.1"/>
    </source>
</evidence>
<organism evidence="6 7">
    <name type="scientific">Pelagicoccus mobilis</name>
    <dbReference type="NCBI Taxonomy" id="415221"/>
    <lineage>
        <taxon>Bacteria</taxon>
        <taxon>Pseudomonadati</taxon>
        <taxon>Verrucomicrobiota</taxon>
        <taxon>Opitutia</taxon>
        <taxon>Puniceicoccales</taxon>
        <taxon>Pelagicoccaceae</taxon>
        <taxon>Pelagicoccus</taxon>
    </lineage>
</organism>
<comment type="caution">
    <text evidence="6">The sequence shown here is derived from an EMBL/GenBank/DDBJ whole genome shotgun (WGS) entry which is preliminary data.</text>
</comment>
<dbReference type="SUPFAM" id="SSF53649">
    <property type="entry name" value="Alkaline phosphatase-like"/>
    <property type="match status" value="1"/>
</dbReference>
<evidence type="ECO:0000259" key="5">
    <source>
        <dbReference type="Pfam" id="PF00884"/>
    </source>
</evidence>
<dbReference type="Pfam" id="PF14707">
    <property type="entry name" value="Sulfatase_C"/>
    <property type="match status" value="1"/>
</dbReference>